<feature type="non-terminal residue" evidence="2">
    <location>
        <position position="1"/>
    </location>
</feature>
<gene>
    <name evidence="2" type="ORF">OSTQU699_LOCUS6252</name>
</gene>
<evidence type="ECO:0000313" key="3">
    <source>
        <dbReference type="Proteomes" id="UP000708148"/>
    </source>
</evidence>
<organism evidence="2 3">
    <name type="scientific">Ostreobium quekettii</name>
    <dbReference type="NCBI Taxonomy" id="121088"/>
    <lineage>
        <taxon>Eukaryota</taxon>
        <taxon>Viridiplantae</taxon>
        <taxon>Chlorophyta</taxon>
        <taxon>core chlorophytes</taxon>
        <taxon>Ulvophyceae</taxon>
        <taxon>TCBD clade</taxon>
        <taxon>Bryopsidales</taxon>
        <taxon>Ostreobineae</taxon>
        <taxon>Ostreobiaceae</taxon>
        <taxon>Ostreobium</taxon>
    </lineage>
</organism>
<name>A0A8S1J139_9CHLO</name>
<protein>
    <submittedName>
        <fullName evidence="2">Uncharacterized protein</fullName>
    </submittedName>
</protein>
<dbReference type="Proteomes" id="UP000708148">
    <property type="component" value="Unassembled WGS sequence"/>
</dbReference>
<dbReference type="AlphaFoldDB" id="A0A8S1J139"/>
<sequence>WLGHLPSRADDSDDFLQALRLESMGPADLIAVLGTDMDEADAPIRRRIFDALCAIGASLWTRGGLAPIVGSEVLRRRPVASFDYSNGEVEWAAPRDGYYYIVAFGAKAGDGPQHAGGRGAIVGGGFFLQAGQALCILAGGMSTRALHCAPTGGGGASFVTTSGAWGNGSWDGILVVAGGGGGCGEEGDGCDAKPATISKRGGSPVRMPGQDGCAVGNAIRGARSVVANVFRGAGSAVAHAIRATGSPDAGDHGGSPSAAEALEPGAMLGSVRLQTAMSMSMSAAAHSTWARGVREAELMRGLSLGRLDSGPGSPGGFGGGGSAGRAGGGGGGGFTGGEGSEDSRGGGGGESYVHRRAAKQVARVGNTGSGRVDVWWGLYPPIILNN</sequence>
<proteinExistence type="predicted"/>
<dbReference type="EMBL" id="CAJHUC010001376">
    <property type="protein sequence ID" value="CAD7700893.1"/>
    <property type="molecule type" value="Genomic_DNA"/>
</dbReference>
<reference evidence="2" key="1">
    <citation type="submission" date="2020-12" db="EMBL/GenBank/DDBJ databases">
        <authorList>
            <person name="Iha C."/>
        </authorList>
    </citation>
    <scope>NUCLEOTIDE SEQUENCE</scope>
</reference>
<comment type="caution">
    <text evidence="2">The sequence shown here is derived from an EMBL/GenBank/DDBJ whole genome shotgun (WGS) entry which is preliminary data.</text>
</comment>
<feature type="compositionally biased region" description="Gly residues" evidence="1">
    <location>
        <begin position="312"/>
        <end position="338"/>
    </location>
</feature>
<feature type="region of interest" description="Disordered" evidence="1">
    <location>
        <begin position="304"/>
        <end position="351"/>
    </location>
</feature>
<accession>A0A8S1J139</accession>
<evidence type="ECO:0000256" key="1">
    <source>
        <dbReference type="SAM" id="MobiDB-lite"/>
    </source>
</evidence>
<evidence type="ECO:0000313" key="2">
    <source>
        <dbReference type="EMBL" id="CAD7700893.1"/>
    </source>
</evidence>
<keyword evidence="3" id="KW-1185">Reference proteome</keyword>